<sequence length="102" mass="11157">MLKDTESPKYQVVDSVGSPTAELIIKGGNTTQEFTLKWDASLLSPDRTNPLFKEAVFSSSTVSIKITASGSCSFLLFKKDPVHNYSIKEQEIINSTISLNGN</sequence>
<evidence type="ECO:0000313" key="2">
    <source>
        <dbReference type="Proteomes" id="UP000660861"/>
    </source>
</evidence>
<dbReference type="AlphaFoldDB" id="A0A926EDT9"/>
<protein>
    <submittedName>
        <fullName evidence="1">Uncharacterized protein</fullName>
    </submittedName>
</protein>
<gene>
    <name evidence="1" type="ORF">H8709_07050</name>
</gene>
<reference evidence="1" key="1">
    <citation type="submission" date="2020-08" db="EMBL/GenBank/DDBJ databases">
        <title>Genome public.</title>
        <authorList>
            <person name="Liu C."/>
            <person name="Sun Q."/>
        </authorList>
    </citation>
    <scope>NUCLEOTIDE SEQUENCE</scope>
    <source>
        <strain evidence="1">NSJ-54</strain>
    </source>
</reference>
<dbReference type="EMBL" id="JACRTC010000004">
    <property type="protein sequence ID" value="MBC8570589.1"/>
    <property type="molecule type" value="Genomic_DNA"/>
</dbReference>
<dbReference type="RefSeq" id="WP_262397686.1">
    <property type="nucleotide sequence ID" value="NZ_JACRTC010000004.1"/>
</dbReference>
<accession>A0A926EDT9</accession>
<evidence type="ECO:0000313" key="1">
    <source>
        <dbReference type="EMBL" id="MBC8570589.1"/>
    </source>
</evidence>
<name>A0A926EDT9_9FIRM</name>
<proteinExistence type="predicted"/>
<dbReference type="Proteomes" id="UP000660861">
    <property type="component" value="Unassembled WGS sequence"/>
</dbReference>
<comment type="caution">
    <text evidence="1">The sequence shown here is derived from an EMBL/GenBank/DDBJ whole genome shotgun (WGS) entry which is preliminary data.</text>
</comment>
<organism evidence="1 2">
    <name type="scientific">Zongyangia hominis</name>
    <dbReference type="NCBI Taxonomy" id="2763677"/>
    <lineage>
        <taxon>Bacteria</taxon>
        <taxon>Bacillati</taxon>
        <taxon>Bacillota</taxon>
        <taxon>Clostridia</taxon>
        <taxon>Eubacteriales</taxon>
        <taxon>Oscillospiraceae</taxon>
        <taxon>Zongyangia</taxon>
    </lineage>
</organism>
<keyword evidence="2" id="KW-1185">Reference proteome</keyword>